<proteinExistence type="predicted"/>
<accession>A0ABS0BWQ6</accession>
<evidence type="ECO:0000313" key="2">
    <source>
        <dbReference type="EMBL" id="MBF6058242.1"/>
    </source>
</evidence>
<evidence type="ECO:0000256" key="1">
    <source>
        <dbReference type="SAM" id="Coils"/>
    </source>
</evidence>
<keyword evidence="3" id="KW-1185">Reference proteome</keyword>
<dbReference type="Pfam" id="PF20112">
    <property type="entry name" value="DUF6502"/>
    <property type="match status" value="1"/>
</dbReference>
<sequence>MSENTSDIQNSLAKAVRAMLLPLVKLLLHKGIGYPALTELLKQLYVEVAEKDFKLENKRLTDSRISLLTGVHRKEVKRLRESVEESATQPEIRAGISAEMMALWFGDPIYLNDDHTPKALPKNGPEPSFESLVYSVSKDKHPRSILDDWLNQEMVFVDSEDFVHLNSAGFVPRHDEAEKLFFAGKNIGAHLNVVAHNLKAVSDPQFERAVYYHQLSQQSVETLEILAKQKSMQLLSEINQEARQLQNSEEETETNSGFHLGIYFEKNSAQEENK</sequence>
<dbReference type="Proteomes" id="UP001193680">
    <property type="component" value="Unassembled WGS sequence"/>
</dbReference>
<evidence type="ECO:0000313" key="3">
    <source>
        <dbReference type="Proteomes" id="UP001193680"/>
    </source>
</evidence>
<name>A0ABS0BWQ6_9GAMM</name>
<reference evidence="2 3" key="1">
    <citation type="submission" date="2020-06" db="EMBL/GenBank/DDBJ databases">
        <authorList>
            <person name="Scott K."/>
        </authorList>
    </citation>
    <scope>NUCLEOTIDE SEQUENCE [LARGE SCALE GENOMIC DNA]</scope>
    <source>
        <strain evidence="2 3">HH1</strain>
    </source>
</reference>
<organism evidence="2 3">
    <name type="scientific">Thiomicrorhabdus heinhorstiae</name>
    <dbReference type="NCBI Taxonomy" id="2748010"/>
    <lineage>
        <taxon>Bacteria</taxon>
        <taxon>Pseudomonadati</taxon>
        <taxon>Pseudomonadota</taxon>
        <taxon>Gammaproteobacteria</taxon>
        <taxon>Thiotrichales</taxon>
        <taxon>Piscirickettsiaceae</taxon>
        <taxon>Thiomicrorhabdus</taxon>
    </lineage>
</organism>
<dbReference type="EMBL" id="JACBGI020000014">
    <property type="protein sequence ID" value="MBF6058242.1"/>
    <property type="molecule type" value="Genomic_DNA"/>
</dbReference>
<comment type="caution">
    <text evidence="2">The sequence shown here is derived from an EMBL/GenBank/DDBJ whole genome shotgun (WGS) entry which is preliminary data.</text>
</comment>
<protein>
    <submittedName>
        <fullName evidence="2">Uncharacterized protein</fullName>
    </submittedName>
</protein>
<reference evidence="2 3" key="2">
    <citation type="submission" date="2020-11" db="EMBL/GenBank/DDBJ databases">
        <title>Sulfur oxidizing isolate from Hospital Hole Sinkhole.</title>
        <authorList>
            <person name="Scott K.M."/>
        </authorList>
    </citation>
    <scope>NUCLEOTIDE SEQUENCE [LARGE SCALE GENOMIC DNA]</scope>
    <source>
        <strain evidence="2 3">HH1</strain>
    </source>
</reference>
<dbReference type="InterPro" id="IPR045445">
    <property type="entry name" value="DUF6502"/>
</dbReference>
<dbReference type="RefSeq" id="WP_185978388.1">
    <property type="nucleotide sequence ID" value="NZ_JACBGI020000014.1"/>
</dbReference>
<keyword evidence="1" id="KW-0175">Coiled coil</keyword>
<gene>
    <name evidence="2" type="ORF">H8792_007800</name>
</gene>
<feature type="coiled-coil region" evidence="1">
    <location>
        <begin position="228"/>
        <end position="255"/>
    </location>
</feature>